<dbReference type="EMBL" id="CAJNNW010037536">
    <property type="protein sequence ID" value="CAE8742732.1"/>
    <property type="molecule type" value="Genomic_DNA"/>
</dbReference>
<protein>
    <submittedName>
        <fullName evidence="1">Uncharacterized protein</fullName>
    </submittedName>
</protein>
<dbReference type="Proteomes" id="UP000626109">
    <property type="component" value="Unassembled WGS sequence"/>
</dbReference>
<proteinExistence type="predicted"/>
<gene>
    <name evidence="1" type="ORF">PGLA2088_LOCUS51097</name>
</gene>
<comment type="caution">
    <text evidence="1">The sequence shown here is derived from an EMBL/GenBank/DDBJ whole genome shotgun (WGS) entry which is preliminary data.</text>
</comment>
<organism evidence="1 2">
    <name type="scientific">Polarella glacialis</name>
    <name type="common">Dinoflagellate</name>
    <dbReference type="NCBI Taxonomy" id="89957"/>
    <lineage>
        <taxon>Eukaryota</taxon>
        <taxon>Sar</taxon>
        <taxon>Alveolata</taxon>
        <taxon>Dinophyceae</taxon>
        <taxon>Suessiales</taxon>
        <taxon>Suessiaceae</taxon>
        <taxon>Polarella</taxon>
    </lineage>
</organism>
<name>A0A813LT74_POLGL</name>
<evidence type="ECO:0000313" key="2">
    <source>
        <dbReference type="Proteomes" id="UP000626109"/>
    </source>
</evidence>
<accession>A0A813LT74</accession>
<reference evidence="1" key="1">
    <citation type="submission" date="2021-02" db="EMBL/GenBank/DDBJ databases">
        <authorList>
            <person name="Dougan E. K."/>
            <person name="Rhodes N."/>
            <person name="Thang M."/>
            <person name="Chan C."/>
        </authorList>
    </citation>
    <scope>NUCLEOTIDE SEQUENCE</scope>
</reference>
<dbReference type="AlphaFoldDB" id="A0A813LT74"/>
<evidence type="ECO:0000313" key="1">
    <source>
        <dbReference type="EMBL" id="CAE8742732.1"/>
    </source>
</evidence>
<sequence>MSSTKNFEMVSELPRRWTANSAQMKRTCTGPGPVVKSLAYLRVMLALRILGQQSESFHLIRWDCKVRSRRTRATSRPEGLTARSSLSALRNARGAKLRSAALKEKKKKAFDSGWKTTLQALQLPITTVATCTRPIITAQTLTCHATSRALSHSTVAEQSLPNQQPGRQAVNPDRRRMRILVALCAHPCYILAALPRETLEACMTKDPVLVTLLHMEPHTTGLA</sequence>